<evidence type="ECO:0008006" key="4">
    <source>
        <dbReference type="Google" id="ProtNLM"/>
    </source>
</evidence>
<dbReference type="InterPro" id="IPR051222">
    <property type="entry name" value="PPR/CCM1_RNA-binding"/>
</dbReference>
<evidence type="ECO:0000313" key="3">
    <source>
        <dbReference type="EMBL" id="MBA4671468.1"/>
    </source>
</evidence>
<feature type="repeat" description="PPR" evidence="2">
    <location>
        <begin position="266"/>
        <end position="300"/>
    </location>
</feature>
<feature type="repeat" description="PPR" evidence="2">
    <location>
        <begin position="301"/>
        <end position="335"/>
    </location>
</feature>
<dbReference type="InterPro" id="IPR011990">
    <property type="entry name" value="TPR-like_helical_dom_sf"/>
</dbReference>
<sequence>MKFFLHLNHRQLRRYATTYTARVTSTTTDGRSLSAEVRSPSYPSDTRGFPIPRRDLICKITQILKSPNSSDPFSDLSYYLESLTLTLALTPAEASLILKSLNSPHLSLKFFHFCPSHFPNFRHDAFTYNRLLLILSKAAAFGGPQWVEKVRQVVGEMERGGVRGNISTVNILLGVLGADGVVGCFGLVKKWGLQLNSYTYKCVLQAYLRSYETEKAYRVYGEMRRKGYKLDVFAYNMLLDALAKIDKVDRANVVFEDMKRKHCEPDEYTYTIMVRMNGKIGKPDKSLMLFKEMLAKGLAPNLIAYNTMIEAIAKSRMVEKTIFLFSKMVESNCRPNEFTYSLILTVLVAEGQLGRLDEVVELSKKYMTKSIYAYLVRTLSKLGHASEAHRLFCNMWTFHDKGDRDACMSMLESLCNAGKTAEAVDLLDKIHEKGLNTDIMMYNTVLSAMGRLKQISHLHDLFEKMKNEGPKPDIYTYNILISSFGRAGKVDEAVKVFEEFDESDYKPDVVSYNALINCLGKNGDLDEAHMRFKEMQEKGLDPDVVSYSTLIECFGKTDKVDMACRLFDEMIAQGCCPNIVTYNILLDCLERSGKTAEAVDLYAKLKQEGLTPDSITYTILERLQSGSHRTGRIRKQNPITGWVVSPLR</sequence>
<feature type="repeat" description="PPR" evidence="2">
    <location>
        <begin position="438"/>
        <end position="472"/>
    </location>
</feature>
<keyword evidence="1" id="KW-0677">Repeat</keyword>
<feature type="repeat" description="PPR" evidence="2">
    <location>
        <begin position="231"/>
        <end position="265"/>
    </location>
</feature>
<name>A0A7C9EVR0_OPUST</name>
<dbReference type="Pfam" id="PF13041">
    <property type="entry name" value="PPR_2"/>
    <property type="match status" value="4"/>
</dbReference>
<feature type="repeat" description="PPR" evidence="2">
    <location>
        <begin position="196"/>
        <end position="230"/>
    </location>
</feature>
<dbReference type="FunFam" id="1.25.40.10:FF:000990">
    <property type="entry name" value="Pentatricopeptide repeat-containing protein, mitochondrial"/>
    <property type="match status" value="1"/>
</dbReference>
<dbReference type="EMBL" id="GISG01251019">
    <property type="protein sequence ID" value="MBA4671468.1"/>
    <property type="molecule type" value="Transcribed_RNA"/>
</dbReference>
<dbReference type="NCBIfam" id="TIGR00756">
    <property type="entry name" value="PPR"/>
    <property type="match status" value="10"/>
</dbReference>
<dbReference type="PANTHER" id="PTHR47942:SF63">
    <property type="entry name" value="PENTATRICOPEPTIDE REPEAT-CONTAINING PROTEIN"/>
    <property type="match status" value="1"/>
</dbReference>
<dbReference type="Gene3D" id="1.25.40.10">
    <property type="entry name" value="Tetratricopeptide repeat domain"/>
    <property type="match status" value="4"/>
</dbReference>
<feature type="repeat" description="PPR" evidence="2">
    <location>
        <begin position="578"/>
        <end position="612"/>
    </location>
</feature>
<protein>
    <recommendedName>
        <fullName evidence="4">Pentacotripeptide-repeat region of PRORP domain-containing protein</fullName>
    </recommendedName>
</protein>
<dbReference type="InterPro" id="IPR002885">
    <property type="entry name" value="PPR_rpt"/>
</dbReference>
<evidence type="ECO:0000256" key="1">
    <source>
        <dbReference type="ARBA" id="ARBA00022737"/>
    </source>
</evidence>
<dbReference type="SUPFAM" id="SSF81901">
    <property type="entry name" value="HCP-like"/>
    <property type="match status" value="1"/>
</dbReference>
<organism evidence="3">
    <name type="scientific">Opuntia streptacantha</name>
    <name type="common">Prickly pear cactus</name>
    <name type="synonym">Opuntia cardona</name>
    <dbReference type="NCBI Taxonomy" id="393608"/>
    <lineage>
        <taxon>Eukaryota</taxon>
        <taxon>Viridiplantae</taxon>
        <taxon>Streptophyta</taxon>
        <taxon>Embryophyta</taxon>
        <taxon>Tracheophyta</taxon>
        <taxon>Spermatophyta</taxon>
        <taxon>Magnoliopsida</taxon>
        <taxon>eudicotyledons</taxon>
        <taxon>Gunneridae</taxon>
        <taxon>Pentapetalae</taxon>
        <taxon>Caryophyllales</taxon>
        <taxon>Cactineae</taxon>
        <taxon>Cactaceae</taxon>
        <taxon>Opuntioideae</taxon>
        <taxon>Opuntia</taxon>
    </lineage>
</organism>
<feature type="repeat" description="PPR" evidence="2">
    <location>
        <begin position="543"/>
        <end position="577"/>
    </location>
</feature>
<feature type="repeat" description="PPR" evidence="2">
    <location>
        <begin position="403"/>
        <end position="437"/>
    </location>
</feature>
<dbReference type="Pfam" id="PF01535">
    <property type="entry name" value="PPR"/>
    <property type="match status" value="2"/>
</dbReference>
<dbReference type="PANTHER" id="PTHR47942">
    <property type="entry name" value="TETRATRICOPEPTIDE REPEAT (TPR)-LIKE SUPERFAMILY PROTEIN-RELATED"/>
    <property type="match status" value="1"/>
</dbReference>
<dbReference type="PROSITE" id="PS51375">
    <property type="entry name" value="PPR"/>
    <property type="match status" value="10"/>
</dbReference>
<proteinExistence type="predicted"/>
<dbReference type="Pfam" id="PF12854">
    <property type="entry name" value="PPR_1"/>
    <property type="match status" value="1"/>
</dbReference>
<evidence type="ECO:0000256" key="2">
    <source>
        <dbReference type="PROSITE-ProRule" id="PRU00708"/>
    </source>
</evidence>
<feature type="repeat" description="PPR" evidence="2">
    <location>
        <begin position="473"/>
        <end position="507"/>
    </location>
</feature>
<reference evidence="3" key="1">
    <citation type="journal article" date="2013" name="J. Plant Res.">
        <title>Effect of fungi and light on seed germination of three Opuntia species from semiarid lands of central Mexico.</title>
        <authorList>
            <person name="Delgado-Sanchez P."/>
            <person name="Jimenez-Bremont J.F."/>
            <person name="Guerrero-Gonzalez Mde L."/>
            <person name="Flores J."/>
        </authorList>
    </citation>
    <scope>NUCLEOTIDE SEQUENCE</scope>
    <source>
        <tissue evidence="3">Cladode</tissue>
    </source>
</reference>
<feature type="repeat" description="PPR" evidence="2">
    <location>
        <begin position="508"/>
        <end position="542"/>
    </location>
</feature>
<reference evidence="3" key="2">
    <citation type="submission" date="2020-07" db="EMBL/GenBank/DDBJ databases">
        <authorList>
            <person name="Vera ALvarez R."/>
            <person name="Arias-Moreno D.M."/>
            <person name="Jimenez-Jacinto V."/>
            <person name="Jimenez-Bremont J.F."/>
            <person name="Swaminathan K."/>
            <person name="Moose S.P."/>
            <person name="Guerrero-Gonzalez M.L."/>
            <person name="Marino-Ramirez L."/>
            <person name="Landsman D."/>
            <person name="Rodriguez-Kessler M."/>
            <person name="Delgado-Sanchez P."/>
        </authorList>
    </citation>
    <scope>NUCLEOTIDE SEQUENCE</scope>
    <source>
        <tissue evidence="3">Cladode</tissue>
    </source>
</reference>
<dbReference type="AlphaFoldDB" id="A0A7C9EVR0"/>
<accession>A0A7C9EVR0</accession>